<dbReference type="eggNOG" id="ENOG5031AQE">
    <property type="taxonomic scope" value="Bacteria"/>
</dbReference>
<accession>A0A1W6BVF7</accession>
<dbReference type="OrthoDB" id="5362160at2"/>
<dbReference type="AlphaFoldDB" id="A0A1W6BVF7"/>
<proteinExistence type="predicted"/>
<gene>
    <name evidence="1" type="ORF">CCUN_0414</name>
</gene>
<evidence type="ECO:0000313" key="2">
    <source>
        <dbReference type="Proteomes" id="UP000192902"/>
    </source>
</evidence>
<name>A0A1W6BVF7_9BACT</name>
<dbReference type="EMBL" id="CP020867">
    <property type="protein sequence ID" value="ARJ56066.1"/>
    <property type="molecule type" value="Genomic_DNA"/>
</dbReference>
<dbReference type="KEGG" id="ccun:CCUN_0414"/>
<dbReference type="STRING" id="1121267.CCUN_0414"/>
<protein>
    <submittedName>
        <fullName evidence="1">Uncharacterized protein</fullName>
    </submittedName>
</protein>
<organism evidence="1 2">
    <name type="scientific">Campylobacter cuniculorum DSM 23162 = LMG 24588</name>
    <dbReference type="NCBI Taxonomy" id="1121267"/>
    <lineage>
        <taxon>Bacteria</taxon>
        <taxon>Pseudomonadati</taxon>
        <taxon>Campylobacterota</taxon>
        <taxon>Epsilonproteobacteria</taxon>
        <taxon>Campylobacterales</taxon>
        <taxon>Campylobacteraceae</taxon>
        <taxon>Campylobacter</taxon>
    </lineage>
</organism>
<sequence length="110" mass="13313">MSKDYQKKMRIKYLRKLEKFAHCANAILKKEDFNASQFRERMLKNSQIFEKNCELNLHSSYTKALEDFVKACLDFSKEKDELISLANALDKQRKQSEKKEKYKNYLREYE</sequence>
<reference evidence="1 2" key="1">
    <citation type="submission" date="2017-04" db="EMBL/GenBank/DDBJ databases">
        <title>Complete genome sequence of the Campylobacter cuniculorum type strain LMG24588.</title>
        <authorList>
            <person name="Miller W.G."/>
            <person name="Yee E."/>
            <person name="Revez J."/>
            <person name="Bono J.L."/>
            <person name="Rossi M."/>
        </authorList>
    </citation>
    <scope>NUCLEOTIDE SEQUENCE [LARGE SCALE GENOMIC DNA]</scope>
    <source>
        <strain evidence="1 2">LMG 24588</strain>
    </source>
</reference>
<dbReference type="Proteomes" id="UP000192902">
    <property type="component" value="Chromosome"/>
</dbReference>
<evidence type="ECO:0000313" key="1">
    <source>
        <dbReference type="EMBL" id="ARJ56066.1"/>
    </source>
</evidence>